<dbReference type="InterPro" id="IPR058033">
    <property type="entry name" value="ARM_TBCD_2nd"/>
</dbReference>
<dbReference type="SUPFAM" id="SSF48371">
    <property type="entry name" value="ARM repeat"/>
    <property type="match status" value="2"/>
</dbReference>
<dbReference type="InterPro" id="IPR033162">
    <property type="entry name" value="TBCD"/>
</dbReference>
<dbReference type="PANTHER" id="PTHR12658:SF0">
    <property type="entry name" value="TUBULIN-SPECIFIC CHAPERONE D"/>
    <property type="match status" value="1"/>
</dbReference>
<dbReference type="OrthoDB" id="10253476at2759"/>
<dbReference type="GO" id="GO:0007023">
    <property type="term" value="P:post-chaperonin tubulin folding pathway"/>
    <property type="evidence" value="ECO:0007669"/>
    <property type="project" value="InterPro"/>
</dbReference>
<sequence length="1210" mass="126772">MSSDEVGSVPTFFREHAEFFASLDTVAESAGDAASWTQPGAPGAERELIRGMCATLDAYQEQPTCLDPHLERMVGRLMGVVQAYVYALHDGLGKASSVSMTRQDAVFDVLYTLCKVRGYKVVVRLFPHGVDDVEPALTTLWRYSADLGASSWKARYVLLIWLSLLAMIPFDIESIDSGLARLLPPIDAPGLAAPGDGSLVDLWVALGKLYLARPGCDMDGAAAMLARLLTRKDTAGSLQPAFVRWAVGEVSEAAAGGLGVAGVHRANGALRVLCHLFAAMDSAAGLGEQAAQLQGIFQSGVFDQHSITRKLVSKAAQRLALLMLPPAAQGSGRLHARPSVRANLAAASSGSVLPGATEPVVAPPQPAPDAEIPEGVEALVGTLLGMLHDKDTIVRWSAAKGVGRVAERLPPVLAREIASAVVAILRDETLVDAAGAIDVSMTAEASWHGALLCLAELSRRGLLCPDGLREAIPWVVRGLTYEIQRGDYSVGSNVRDAACYVMWSLARIPNLASRRVFAESCLDMATALVSVAVFDRESSVRRAASAAFQEHVGRQSGFPHGISVLQLADFFSVGIMRNAFVVAGRRIAEFDEYRRPLLRRLCSVTIYHWDPKTRALAARALHKLVPLDAGYVCGTLLPDIVASVSSPFLAVRHGAITAVGAIAEAAAGHLAGDKNASEMVLSVAGRVPARYTEDFGAGLTLEALAQYVGGVARGGWAGSGGDKEEEGEEARQQRYFGIFAEALVACKDAEAVVEGFTAFVDAHGVTPEQHERIVEGTRTARSGTSREGFVLALGALSAPSDLDLLCALVPGGATVEIRRNAAVALGRFCARARRGGAAAAASGQRNNAEGLAPAHELAAVGALARGLADYSTDNRGDVGSWVRRQCLVALAGVLEGDALVLARVAAADSDLAMRVLGLVLRAATEKIDQLRAAAGRVLAAALGGQRMAGADPHVAACVERLAECGLATAPDSDSGAGWADPAAAYARVVPALAVDDERLRQPLFEGLVVAGAAEPLGRFAVDAVAAHAEALPDPGATAADPGAWSASGIVAELTRLLLTDRVSSRAINPALVVADRLAEQGALHAASADSWTAMYGAVRRVAFKLRAPQRLLLCLKLYGSLALASRAVVRPAAESLLAHMGHPDAKIRQAAADHLFAAVCIHGAVDAGDDAGDIEQLLAETEWARDNAEARAARARLAALVRARLPGARQ</sequence>
<dbReference type="GO" id="GO:0007021">
    <property type="term" value="P:tubulin complex assembly"/>
    <property type="evidence" value="ECO:0007669"/>
    <property type="project" value="InterPro"/>
</dbReference>
<feature type="repeat" description="HEAT" evidence="2">
    <location>
        <begin position="379"/>
        <end position="416"/>
    </location>
</feature>
<reference evidence="5" key="1">
    <citation type="submission" date="2022-07" db="EMBL/GenBank/DDBJ databases">
        <title>Phylogenomic reconstructions and comparative analyses of Kickxellomycotina fungi.</title>
        <authorList>
            <person name="Reynolds N.K."/>
            <person name="Stajich J.E."/>
            <person name="Barry K."/>
            <person name="Grigoriev I.V."/>
            <person name="Crous P."/>
            <person name="Smith M.E."/>
        </authorList>
    </citation>
    <scope>NUCLEOTIDE SEQUENCE</scope>
    <source>
        <strain evidence="5">NBRC 105414</strain>
    </source>
</reference>
<organism evidence="5 6">
    <name type="scientific">Coemansia javaensis</name>
    <dbReference type="NCBI Taxonomy" id="2761396"/>
    <lineage>
        <taxon>Eukaryota</taxon>
        <taxon>Fungi</taxon>
        <taxon>Fungi incertae sedis</taxon>
        <taxon>Zoopagomycota</taxon>
        <taxon>Kickxellomycotina</taxon>
        <taxon>Kickxellomycetes</taxon>
        <taxon>Kickxellales</taxon>
        <taxon>Kickxellaceae</taxon>
        <taxon>Coemansia</taxon>
    </lineage>
</organism>
<evidence type="ECO:0000256" key="2">
    <source>
        <dbReference type="PROSITE-ProRule" id="PRU00103"/>
    </source>
</evidence>
<feature type="domain" description="Tubulin-folding cofactor D ARM repeats" evidence="4">
    <location>
        <begin position="308"/>
        <end position="562"/>
    </location>
</feature>
<feature type="domain" description="Tubulin-folding cofactor D C-terminal" evidence="3">
    <location>
        <begin position="914"/>
        <end position="1110"/>
    </location>
</feature>
<proteinExistence type="predicted"/>
<dbReference type="Proteomes" id="UP001140217">
    <property type="component" value="Unassembled WGS sequence"/>
</dbReference>
<keyword evidence="6" id="KW-1185">Reference proteome</keyword>
<dbReference type="PANTHER" id="PTHR12658">
    <property type="entry name" value="BETA-TUBULIN COFACTOR D"/>
    <property type="match status" value="1"/>
</dbReference>
<dbReference type="PROSITE" id="PS50077">
    <property type="entry name" value="HEAT_REPEAT"/>
    <property type="match status" value="1"/>
</dbReference>
<dbReference type="InterPro" id="IPR011989">
    <property type="entry name" value="ARM-like"/>
</dbReference>
<evidence type="ECO:0000259" key="4">
    <source>
        <dbReference type="Pfam" id="PF25767"/>
    </source>
</evidence>
<dbReference type="Gene3D" id="1.25.10.10">
    <property type="entry name" value="Leucine-rich Repeat Variant"/>
    <property type="match status" value="1"/>
</dbReference>
<accession>A0A9W8HLI0</accession>
<dbReference type="Pfam" id="PF12612">
    <property type="entry name" value="TFCD_C"/>
    <property type="match status" value="1"/>
</dbReference>
<dbReference type="Pfam" id="PF25767">
    <property type="entry name" value="ARM_TBCD_2nd"/>
    <property type="match status" value="1"/>
</dbReference>
<name>A0A9W8HLI0_9FUNG</name>
<dbReference type="Pfam" id="PF23579">
    <property type="entry name" value="ARM_TBCD"/>
    <property type="match status" value="1"/>
</dbReference>
<keyword evidence="1" id="KW-0143">Chaperone</keyword>
<dbReference type="InterPro" id="IPR021133">
    <property type="entry name" value="HEAT_type_2"/>
</dbReference>
<dbReference type="InterPro" id="IPR022577">
    <property type="entry name" value="TBCD_C"/>
</dbReference>
<evidence type="ECO:0000256" key="1">
    <source>
        <dbReference type="ARBA" id="ARBA00023186"/>
    </source>
</evidence>
<dbReference type="GO" id="GO:0048487">
    <property type="term" value="F:beta-tubulin binding"/>
    <property type="evidence" value="ECO:0007669"/>
    <property type="project" value="InterPro"/>
</dbReference>
<protein>
    <recommendedName>
        <fullName evidence="7">Tubulin-specific chaperone D</fullName>
    </recommendedName>
</protein>
<evidence type="ECO:0000259" key="3">
    <source>
        <dbReference type="Pfam" id="PF12612"/>
    </source>
</evidence>
<evidence type="ECO:0000313" key="6">
    <source>
        <dbReference type="Proteomes" id="UP001140217"/>
    </source>
</evidence>
<comment type="caution">
    <text evidence="5">The sequence shown here is derived from an EMBL/GenBank/DDBJ whole genome shotgun (WGS) entry which is preliminary data.</text>
</comment>
<dbReference type="EMBL" id="JANBUL010000037">
    <property type="protein sequence ID" value="KAJ2783896.1"/>
    <property type="molecule type" value="Genomic_DNA"/>
</dbReference>
<evidence type="ECO:0000313" key="5">
    <source>
        <dbReference type="EMBL" id="KAJ2783896.1"/>
    </source>
</evidence>
<gene>
    <name evidence="5" type="ORF">H4R18_001452</name>
</gene>
<dbReference type="GO" id="GO:0005096">
    <property type="term" value="F:GTPase activator activity"/>
    <property type="evidence" value="ECO:0007669"/>
    <property type="project" value="InterPro"/>
</dbReference>
<dbReference type="AlphaFoldDB" id="A0A9W8HLI0"/>
<dbReference type="InterPro" id="IPR016024">
    <property type="entry name" value="ARM-type_fold"/>
</dbReference>
<evidence type="ECO:0008006" key="7">
    <source>
        <dbReference type="Google" id="ProtNLM"/>
    </source>
</evidence>
<dbReference type="GO" id="GO:0000226">
    <property type="term" value="P:microtubule cytoskeleton organization"/>
    <property type="evidence" value="ECO:0007669"/>
    <property type="project" value="TreeGrafter"/>
</dbReference>